<accession>A0A0L0D5Y0</accession>
<dbReference type="AlphaFoldDB" id="A0A0L0D5Y0"/>
<evidence type="ECO:0000313" key="9">
    <source>
        <dbReference type="EMBL" id="KNC47792.1"/>
    </source>
</evidence>
<organism evidence="9 10">
    <name type="scientific">Thecamonas trahens ATCC 50062</name>
    <dbReference type="NCBI Taxonomy" id="461836"/>
    <lineage>
        <taxon>Eukaryota</taxon>
        <taxon>Apusozoa</taxon>
        <taxon>Apusomonadida</taxon>
        <taxon>Apusomonadidae</taxon>
        <taxon>Thecamonas</taxon>
    </lineage>
</organism>
<dbReference type="InterPro" id="IPR008426">
    <property type="entry name" value="CENP-H_C"/>
</dbReference>
<protein>
    <recommendedName>
        <fullName evidence="8">Centromere protein H C-terminal domain-containing protein</fullName>
    </recommendedName>
</protein>
<evidence type="ECO:0000256" key="2">
    <source>
        <dbReference type="ARBA" id="ARBA00004629"/>
    </source>
</evidence>
<reference evidence="9 10" key="1">
    <citation type="submission" date="2010-05" db="EMBL/GenBank/DDBJ databases">
        <title>The Genome Sequence of Thecamonas trahens ATCC 50062.</title>
        <authorList>
            <consortium name="The Broad Institute Genome Sequencing Platform"/>
            <person name="Russ C."/>
            <person name="Cuomo C."/>
            <person name="Shea T."/>
            <person name="Young S.K."/>
            <person name="Zeng Q."/>
            <person name="Koehrsen M."/>
            <person name="Haas B."/>
            <person name="Borodovsky M."/>
            <person name="Guigo R."/>
            <person name="Alvarado L."/>
            <person name="Berlin A."/>
            <person name="Bochicchio J."/>
            <person name="Borenstein D."/>
            <person name="Chapman S."/>
            <person name="Chen Z."/>
            <person name="Freedman E."/>
            <person name="Gellesch M."/>
            <person name="Goldberg J."/>
            <person name="Griggs A."/>
            <person name="Gujja S."/>
            <person name="Heilman E."/>
            <person name="Heiman D."/>
            <person name="Hepburn T."/>
            <person name="Howarth C."/>
            <person name="Jen D."/>
            <person name="Larson L."/>
            <person name="Mehta T."/>
            <person name="Park D."/>
            <person name="Pearson M."/>
            <person name="Roberts A."/>
            <person name="Saif S."/>
            <person name="Shenoy N."/>
            <person name="Sisk P."/>
            <person name="Stolte C."/>
            <person name="Sykes S."/>
            <person name="Thomson T."/>
            <person name="Walk T."/>
            <person name="White J."/>
            <person name="Yandava C."/>
            <person name="Burger G."/>
            <person name="Gray M.W."/>
            <person name="Holland P.W.H."/>
            <person name="King N."/>
            <person name="Lang F.B.F."/>
            <person name="Roger A.J."/>
            <person name="Ruiz-Trillo I."/>
            <person name="Lander E."/>
            <person name="Nusbaum C."/>
        </authorList>
    </citation>
    <scope>NUCLEOTIDE SEQUENCE [LARGE SCALE GENOMIC DNA]</scope>
    <source>
        <strain evidence="9 10">ATCC 50062</strain>
    </source>
</reference>
<proteinExistence type="inferred from homology"/>
<dbReference type="RefSeq" id="XP_013759270.1">
    <property type="nucleotide sequence ID" value="XM_013903816.1"/>
</dbReference>
<dbReference type="Pfam" id="PF05837">
    <property type="entry name" value="CENP-H"/>
    <property type="match status" value="1"/>
</dbReference>
<dbReference type="GeneID" id="25563585"/>
<dbReference type="GO" id="GO:0005634">
    <property type="term" value="C:nucleus"/>
    <property type="evidence" value="ECO:0007669"/>
    <property type="project" value="UniProtKB-SubCell"/>
</dbReference>
<name>A0A0L0D5Y0_THETB</name>
<evidence type="ECO:0000256" key="4">
    <source>
        <dbReference type="ARBA" id="ARBA00022838"/>
    </source>
</evidence>
<evidence type="ECO:0000256" key="6">
    <source>
        <dbReference type="ARBA" id="ARBA00023328"/>
    </source>
</evidence>
<evidence type="ECO:0000256" key="5">
    <source>
        <dbReference type="ARBA" id="ARBA00023242"/>
    </source>
</evidence>
<feature type="domain" description="Centromere protein H C-terminal" evidence="8">
    <location>
        <begin position="128"/>
        <end position="252"/>
    </location>
</feature>
<dbReference type="GO" id="GO:0051382">
    <property type="term" value="P:kinetochore assembly"/>
    <property type="evidence" value="ECO:0007669"/>
    <property type="project" value="InterPro"/>
</dbReference>
<evidence type="ECO:0000259" key="8">
    <source>
        <dbReference type="Pfam" id="PF05837"/>
    </source>
</evidence>
<dbReference type="GO" id="GO:0000776">
    <property type="term" value="C:kinetochore"/>
    <property type="evidence" value="ECO:0007669"/>
    <property type="project" value="UniProtKB-KW"/>
</dbReference>
<keyword evidence="10" id="KW-1185">Reference proteome</keyword>
<comment type="subcellular location">
    <subcellularLocation>
        <location evidence="2">Chromosome</location>
        <location evidence="2">Centromere</location>
        <location evidence="2">Kinetochore</location>
    </subcellularLocation>
    <subcellularLocation>
        <location evidence="1">Nucleus</location>
    </subcellularLocation>
</comment>
<keyword evidence="4" id="KW-0995">Kinetochore</keyword>
<keyword evidence="6" id="KW-0137">Centromere</keyword>
<keyword evidence="3" id="KW-0158">Chromosome</keyword>
<dbReference type="EMBL" id="GL349448">
    <property type="protein sequence ID" value="KNC47792.1"/>
    <property type="molecule type" value="Genomic_DNA"/>
</dbReference>
<dbReference type="OrthoDB" id="2274804at2759"/>
<keyword evidence="5" id="KW-0539">Nucleus</keyword>
<dbReference type="Proteomes" id="UP000054408">
    <property type="component" value="Unassembled WGS sequence"/>
</dbReference>
<evidence type="ECO:0000256" key="1">
    <source>
        <dbReference type="ARBA" id="ARBA00004123"/>
    </source>
</evidence>
<sequence>MAFPAGASSTAPDTALTRDEQELILLLQVERWLAEQAGDARTVTAALESLPRELNARVSAAVDSGRSTVDALLDGLVEANAALRDDLLHATLELRRQDLLIERTHQSELARALLHPDEASNVWPQDELHASDYDRKANAAVVALIKARDQKVTELAELTAATRIYEKELAQIYMDDRTLQEHNRSLRAAVAKFSDAKIRDLARRNHSVVQAENHLEFLNRKSLIFRNVLQSLILESGVNWAANNTLRDVVLGARDPLVD</sequence>
<evidence type="ECO:0000313" key="10">
    <source>
        <dbReference type="Proteomes" id="UP000054408"/>
    </source>
</evidence>
<gene>
    <name evidence="9" type="ORF">AMSG_04019</name>
</gene>
<evidence type="ECO:0000256" key="3">
    <source>
        <dbReference type="ARBA" id="ARBA00022454"/>
    </source>
</evidence>
<evidence type="ECO:0000256" key="7">
    <source>
        <dbReference type="ARBA" id="ARBA00025735"/>
    </source>
</evidence>
<comment type="similarity">
    <text evidence="7">Belongs to the CENP-H/MCM16 family.</text>
</comment>